<evidence type="ECO:0000259" key="6">
    <source>
        <dbReference type="Pfam" id="PF00700"/>
    </source>
</evidence>
<feature type="domain" description="Flagellin N-terminal" evidence="5">
    <location>
        <begin position="7"/>
        <end position="138"/>
    </location>
</feature>
<protein>
    <recommendedName>
        <fullName evidence="2 4">Flagellin</fullName>
    </recommendedName>
</protein>
<dbReference type="Proteomes" id="UP001057753">
    <property type="component" value="Unassembled WGS sequence"/>
</dbReference>
<dbReference type="EMBL" id="JABXYM010000001">
    <property type="protein sequence ID" value="MCR6096929.1"/>
    <property type="molecule type" value="Genomic_DNA"/>
</dbReference>
<keyword evidence="7" id="KW-0282">Flagellum</keyword>
<dbReference type="SUPFAM" id="SSF64518">
    <property type="entry name" value="Phase 1 flagellin"/>
    <property type="match status" value="1"/>
</dbReference>
<dbReference type="OrthoDB" id="9758307at2"/>
<evidence type="ECO:0000259" key="5">
    <source>
        <dbReference type="Pfam" id="PF00669"/>
    </source>
</evidence>
<dbReference type="Pfam" id="PF00700">
    <property type="entry name" value="Flagellin_C"/>
    <property type="match status" value="1"/>
</dbReference>
<keyword evidence="7" id="KW-0969">Cilium</keyword>
<dbReference type="InterPro" id="IPR046358">
    <property type="entry name" value="Flagellin_C"/>
</dbReference>
<evidence type="ECO:0000256" key="2">
    <source>
        <dbReference type="ARBA" id="ARBA00020110"/>
    </source>
</evidence>
<evidence type="ECO:0000313" key="7">
    <source>
        <dbReference type="EMBL" id="MCR6096929.1"/>
    </source>
</evidence>
<dbReference type="PANTHER" id="PTHR42792:SF2">
    <property type="entry name" value="FLAGELLIN"/>
    <property type="match status" value="1"/>
</dbReference>
<feature type="domain" description="Flagellin C-terminal" evidence="6">
    <location>
        <begin position="183"/>
        <end position="266"/>
    </location>
</feature>
<evidence type="ECO:0000256" key="3">
    <source>
        <dbReference type="ARBA" id="ARBA00023143"/>
    </source>
</evidence>
<evidence type="ECO:0000256" key="4">
    <source>
        <dbReference type="RuleBase" id="RU362073"/>
    </source>
</evidence>
<comment type="similarity">
    <text evidence="1 4">Belongs to the bacterial flagellin family.</text>
</comment>
<keyword evidence="7" id="KW-0966">Cell projection</keyword>
<dbReference type="AlphaFoldDB" id="A0A9Q4B250"/>
<gene>
    <name evidence="7" type="ORF">HXA33_10205</name>
</gene>
<evidence type="ECO:0000256" key="1">
    <source>
        <dbReference type="ARBA" id="ARBA00005709"/>
    </source>
</evidence>
<dbReference type="GO" id="GO:0009288">
    <property type="term" value="C:bacterial-type flagellum"/>
    <property type="evidence" value="ECO:0007669"/>
    <property type="project" value="UniProtKB-SubCell"/>
</dbReference>
<comment type="subcellular location">
    <subcellularLocation>
        <location evidence="4">Secreted</location>
    </subcellularLocation>
    <subcellularLocation>
        <location evidence="4">Bacterial flagellum</location>
    </subcellularLocation>
</comment>
<keyword evidence="4" id="KW-0964">Secreted</keyword>
<dbReference type="GO" id="GO:0005198">
    <property type="term" value="F:structural molecule activity"/>
    <property type="evidence" value="ECO:0007669"/>
    <property type="project" value="UniProtKB-UniRule"/>
</dbReference>
<dbReference type="GO" id="GO:0005576">
    <property type="term" value="C:extracellular region"/>
    <property type="evidence" value="ECO:0007669"/>
    <property type="project" value="UniProtKB-SubCell"/>
</dbReference>
<evidence type="ECO:0000313" key="8">
    <source>
        <dbReference type="Proteomes" id="UP001057753"/>
    </source>
</evidence>
<dbReference type="Gene3D" id="1.20.1330.10">
    <property type="entry name" value="f41 fragment of flagellin, N-terminal domain"/>
    <property type="match status" value="1"/>
</dbReference>
<dbReference type="Pfam" id="PF00669">
    <property type="entry name" value="Flagellin_N"/>
    <property type="match status" value="1"/>
</dbReference>
<dbReference type="InterPro" id="IPR001492">
    <property type="entry name" value="Flagellin"/>
</dbReference>
<comment type="function">
    <text evidence="4">Flagellin is the subunit protein which polymerizes to form the filaments of bacterial flagella.</text>
</comment>
<dbReference type="InterPro" id="IPR001029">
    <property type="entry name" value="Flagellin_N"/>
</dbReference>
<accession>A0A9Q4B250</accession>
<comment type="caution">
    <text evidence="7">The sequence shown here is derived from an EMBL/GenBank/DDBJ whole genome shotgun (WGS) entry which is preliminary data.</text>
</comment>
<reference evidence="7" key="1">
    <citation type="submission" date="2020-06" db="EMBL/GenBank/DDBJ databases">
        <title>Insight into the genomes of haloalkaliphilic bacilli from Kenyan soda lakes.</title>
        <authorList>
            <person name="Mwirichia R."/>
            <person name="Villamizar G.C."/>
            <person name="Poehlein A."/>
            <person name="Mugweru J."/>
            <person name="Kipnyargis A."/>
            <person name="Kiplimo D."/>
            <person name="Orwa P."/>
            <person name="Daniel R."/>
        </authorList>
    </citation>
    <scope>NUCLEOTIDE SEQUENCE</scope>
    <source>
        <strain evidence="7">B1096_S55</strain>
    </source>
</reference>
<keyword evidence="3 4" id="KW-0975">Bacterial flagellum</keyword>
<organism evidence="7 8">
    <name type="scientific">Salipaludibacillus agaradhaerens</name>
    <name type="common">Bacillus agaradhaerens</name>
    <dbReference type="NCBI Taxonomy" id="76935"/>
    <lineage>
        <taxon>Bacteria</taxon>
        <taxon>Bacillati</taxon>
        <taxon>Bacillota</taxon>
        <taxon>Bacilli</taxon>
        <taxon>Bacillales</taxon>
        <taxon>Bacillaceae</taxon>
    </lineage>
</organism>
<sequence>MIRHIGMMQRFTLRYMNFHQGQVLKHMEKLSSGQRINRAADDAAGLAISEKMRAQIRGGQQAQRNVLDGVSLVRTAEGSLHEQHAILQRLRELSVQSANGTYSAEERNSMQREVDQLIDEMGALRERAEYNRKSLLKGGTATLQIGANRKQSLTLQLPDTHVNILGISDMNVLTPEGANTAISLLDVAIMALSRDRSRLGAYENRLAHTYRHLTNYELTMTAAESRIRDADMAKEMMGVVKHRVLNQAGMAMFLHTHQQKNLVLRLIGEK</sequence>
<keyword evidence="8" id="KW-1185">Reference proteome</keyword>
<dbReference type="PANTHER" id="PTHR42792">
    <property type="entry name" value="FLAGELLIN"/>
    <property type="match status" value="1"/>
</dbReference>
<name>A0A9Q4B250_SALAG</name>
<proteinExistence type="inferred from homology"/>
<dbReference type="InterPro" id="IPR042187">
    <property type="entry name" value="Flagellin_C_sub2"/>
</dbReference>
<dbReference type="Gene3D" id="6.10.10.10">
    <property type="entry name" value="Flagellar export chaperone, C-terminal domain"/>
    <property type="match status" value="1"/>
</dbReference>
<dbReference type="RefSeq" id="WP_078577177.1">
    <property type="nucleotide sequence ID" value="NZ_JABXYM010000001.1"/>
</dbReference>
<dbReference type="PRINTS" id="PR00207">
    <property type="entry name" value="FLAGELLIN"/>
</dbReference>